<feature type="transmembrane region" description="Helical" evidence="1">
    <location>
        <begin position="325"/>
        <end position="346"/>
    </location>
</feature>
<evidence type="ECO:0000256" key="1">
    <source>
        <dbReference type="SAM" id="Phobius"/>
    </source>
</evidence>
<evidence type="ECO:0000313" key="4">
    <source>
        <dbReference type="EMBL" id="MDO1584593.1"/>
    </source>
</evidence>
<feature type="transmembrane region" description="Helical" evidence="1">
    <location>
        <begin position="231"/>
        <end position="252"/>
    </location>
</feature>
<feature type="transmembrane region" description="Helical" evidence="1">
    <location>
        <begin position="161"/>
        <end position="178"/>
    </location>
</feature>
<comment type="caution">
    <text evidence="4">The sequence shown here is derived from an EMBL/GenBank/DDBJ whole genome shotgun (WGS) entry which is preliminary data.</text>
</comment>
<evidence type="ECO:0000259" key="2">
    <source>
        <dbReference type="Pfam" id="PF19830"/>
    </source>
</evidence>
<dbReference type="Proteomes" id="UP001169006">
    <property type="component" value="Unassembled WGS sequence"/>
</dbReference>
<feature type="transmembrane region" description="Helical" evidence="1">
    <location>
        <begin position="366"/>
        <end position="387"/>
    </location>
</feature>
<feature type="transmembrane region" description="Helical" evidence="1">
    <location>
        <begin position="394"/>
        <end position="410"/>
    </location>
</feature>
<dbReference type="EMBL" id="JAUKWQ010000009">
    <property type="protein sequence ID" value="MDO1584593.1"/>
    <property type="molecule type" value="Genomic_DNA"/>
</dbReference>
<dbReference type="InterPro" id="IPR058671">
    <property type="entry name" value="DUF6311_C"/>
</dbReference>
<feature type="transmembrane region" description="Helical" evidence="1">
    <location>
        <begin position="294"/>
        <end position="313"/>
    </location>
</feature>
<dbReference type="Pfam" id="PF19830">
    <property type="entry name" value="DUF6311"/>
    <property type="match status" value="1"/>
</dbReference>
<keyword evidence="1" id="KW-0812">Transmembrane</keyword>
<feature type="transmembrane region" description="Helical" evidence="1">
    <location>
        <begin position="112"/>
        <end position="131"/>
    </location>
</feature>
<feature type="domain" description="DUF6311" evidence="2">
    <location>
        <begin position="23"/>
        <end position="413"/>
    </location>
</feature>
<dbReference type="Pfam" id="PF25853">
    <property type="entry name" value="DUF6311_C"/>
    <property type="match status" value="1"/>
</dbReference>
<feature type="transmembrane region" description="Helical" evidence="1">
    <location>
        <begin position="12"/>
        <end position="30"/>
    </location>
</feature>
<reference evidence="4" key="2">
    <citation type="submission" date="2023-07" db="EMBL/GenBank/DDBJ databases">
        <authorList>
            <person name="Sun H."/>
        </authorList>
    </citation>
    <scope>NUCLEOTIDE SEQUENCE</scope>
    <source>
        <strain evidence="4">05753</strain>
    </source>
</reference>
<evidence type="ECO:0000313" key="5">
    <source>
        <dbReference type="Proteomes" id="UP001169006"/>
    </source>
</evidence>
<dbReference type="RefSeq" id="WP_302078837.1">
    <property type="nucleotide sequence ID" value="NZ_JAUKWQ010000009.1"/>
</dbReference>
<dbReference type="PROSITE" id="PS51257">
    <property type="entry name" value="PROKAR_LIPOPROTEIN"/>
    <property type="match status" value="1"/>
</dbReference>
<keyword evidence="1" id="KW-0472">Membrane</keyword>
<reference evidence="4" key="1">
    <citation type="journal article" date="2015" name="Int. J. Syst. Evol. Microbiol.">
        <title>Rhizobium oryzicola sp. nov., potential plant-growth-promoting endophytic bacteria isolated from rice roots.</title>
        <authorList>
            <person name="Zhang X.X."/>
            <person name="Gao J.S."/>
            <person name="Cao Y.H."/>
            <person name="Sheirdil R.A."/>
            <person name="Wang X.C."/>
            <person name="Zhang L."/>
        </authorList>
    </citation>
    <scope>NUCLEOTIDE SEQUENCE</scope>
    <source>
        <strain evidence="4">05753</strain>
    </source>
</reference>
<name>A0ABT8T1T0_9HYPH</name>
<keyword evidence="5" id="KW-1185">Reference proteome</keyword>
<accession>A0ABT8T1T0</accession>
<proteinExistence type="predicted"/>
<feature type="domain" description="DUF6311" evidence="3">
    <location>
        <begin position="434"/>
        <end position="490"/>
    </location>
</feature>
<evidence type="ECO:0000259" key="3">
    <source>
        <dbReference type="Pfam" id="PF25853"/>
    </source>
</evidence>
<gene>
    <name evidence="4" type="ORF">Q2T52_21100</name>
</gene>
<organism evidence="4 5">
    <name type="scientific">Rhizobium oryzicola</name>
    <dbReference type="NCBI Taxonomy" id="1232668"/>
    <lineage>
        <taxon>Bacteria</taxon>
        <taxon>Pseudomonadati</taxon>
        <taxon>Pseudomonadota</taxon>
        <taxon>Alphaproteobacteria</taxon>
        <taxon>Hyphomicrobiales</taxon>
        <taxon>Rhizobiaceae</taxon>
        <taxon>Rhizobium/Agrobacterium group</taxon>
        <taxon>Rhizobium</taxon>
    </lineage>
</organism>
<protein>
    <submittedName>
        <fullName evidence="4">DUF6311 domain-containing protein</fullName>
    </submittedName>
</protein>
<feature type="transmembrane region" description="Helical" evidence="1">
    <location>
        <begin position="190"/>
        <end position="219"/>
    </location>
</feature>
<dbReference type="InterPro" id="IPR046278">
    <property type="entry name" value="DUF6311"/>
</dbReference>
<keyword evidence="1" id="KW-1133">Transmembrane helix</keyword>
<sequence>MLQRDCPARLTAAACYVAALGLACLVFLHIHPHPLSFLAGDNVYFEIGDTPQHVSGWLLYAKDAWHWPPLVTTMISPPGGVSIALSDSIPLAALLLKLFFPLLPENFHYFGLWHLLAYGLQATGAVFLIRSLGRRDMLSALSAALLALMWPAFLARFVHTALMTHGLILFALGFYVRISQGRWSAMRAGLLFGTLLIASLLIHPYLFAMVFALYAAALFDHQHLPERQPGYGISALAVCIAVAGLAIAFGYASSAASGATGFDTYSMDLLSPFCGGRILPCPAVDKTAPQSEGFNLLGAGGLLIIAAALALHARPGRLLQWCRRHAGLALLLVGFAVYSLGNSITLAGQPVAGYVVPWPLTIVSGVFRAAGRFFWPVGYAVSFLALAALLQRRSLLTALIISVALVLQWADTRPIRLKTADLLTLARPLDYSGWPSMAGRVEAIHVMPDYGCAPRIESMYYLYFQIVAGRLGIPINTGYLARPSGTCSEAVNSWSTDHRLHVMLEADSDITRSPATLDGLKSGECIRWTAWGGLMLCLKGATPADWEKLNIR</sequence>